<dbReference type="Pfam" id="PF01207">
    <property type="entry name" value="Dus"/>
    <property type="match status" value="1"/>
</dbReference>
<proteinExistence type="inferred from homology"/>
<dbReference type="AlphaFoldDB" id="Q54ES7"/>
<feature type="binding site" evidence="11">
    <location>
        <begin position="61"/>
        <end position="63"/>
    </location>
    <ligand>
        <name>FMN</name>
        <dbReference type="ChEBI" id="CHEBI:58210"/>
    </ligand>
</feature>
<comment type="caution">
    <text evidence="13">The sequence shown here is derived from an EMBL/GenBank/DDBJ whole genome shotgun (WGS) entry which is preliminary data.</text>
</comment>
<organism evidence="13 14">
    <name type="scientific">Dictyostelium discoideum</name>
    <name type="common">Social amoeba</name>
    <dbReference type="NCBI Taxonomy" id="44689"/>
    <lineage>
        <taxon>Eukaryota</taxon>
        <taxon>Amoebozoa</taxon>
        <taxon>Evosea</taxon>
        <taxon>Eumycetozoa</taxon>
        <taxon>Dictyostelia</taxon>
        <taxon>Dictyosteliales</taxon>
        <taxon>Dictyosteliaceae</taxon>
        <taxon>Dictyostelium</taxon>
    </lineage>
</organism>
<comment type="similarity">
    <text evidence="9">Belongs to the dus family.</text>
</comment>
<evidence type="ECO:0000256" key="9">
    <source>
        <dbReference type="PIRNR" id="PIRNR006621"/>
    </source>
</evidence>
<dbReference type="FunCoup" id="Q54ES7">
    <property type="interactions" value="211"/>
</dbReference>
<feature type="binding site" evidence="11">
    <location>
        <position position="183"/>
    </location>
    <ligand>
        <name>FMN</name>
        <dbReference type="ChEBI" id="CHEBI:58210"/>
    </ligand>
</feature>
<feature type="binding site" evidence="11">
    <location>
        <position position="115"/>
    </location>
    <ligand>
        <name>FMN</name>
        <dbReference type="ChEBI" id="CHEBI:58210"/>
    </ligand>
</feature>
<reference evidence="13 14" key="1">
    <citation type="journal article" date="2005" name="Nature">
        <title>The genome of the social amoeba Dictyostelium discoideum.</title>
        <authorList>
            <consortium name="The Dictyostelium discoideum Sequencing Consortium"/>
            <person name="Eichinger L."/>
            <person name="Pachebat J.A."/>
            <person name="Glockner G."/>
            <person name="Rajandream M.A."/>
            <person name="Sucgang R."/>
            <person name="Berriman M."/>
            <person name="Song J."/>
            <person name="Olsen R."/>
            <person name="Szafranski K."/>
            <person name="Xu Q."/>
            <person name="Tunggal B."/>
            <person name="Kummerfeld S."/>
            <person name="Madera M."/>
            <person name="Konfortov B.A."/>
            <person name="Rivero F."/>
            <person name="Bankier A.T."/>
            <person name="Lehmann R."/>
            <person name="Hamlin N."/>
            <person name="Davies R."/>
            <person name="Gaudet P."/>
            <person name="Fey P."/>
            <person name="Pilcher K."/>
            <person name="Chen G."/>
            <person name="Saunders D."/>
            <person name="Sodergren E."/>
            <person name="Davis P."/>
            <person name="Kerhornou A."/>
            <person name="Nie X."/>
            <person name="Hall N."/>
            <person name="Anjard C."/>
            <person name="Hemphill L."/>
            <person name="Bason N."/>
            <person name="Farbrother P."/>
            <person name="Desany B."/>
            <person name="Just E."/>
            <person name="Morio T."/>
            <person name="Rost R."/>
            <person name="Churcher C."/>
            <person name="Cooper J."/>
            <person name="Haydock S."/>
            <person name="van Driessche N."/>
            <person name="Cronin A."/>
            <person name="Goodhead I."/>
            <person name="Muzny D."/>
            <person name="Mourier T."/>
            <person name="Pain A."/>
            <person name="Lu M."/>
            <person name="Harper D."/>
            <person name="Lindsay R."/>
            <person name="Hauser H."/>
            <person name="James K."/>
            <person name="Quiles M."/>
            <person name="Madan Babu M."/>
            <person name="Saito T."/>
            <person name="Buchrieser C."/>
            <person name="Wardroper A."/>
            <person name="Felder M."/>
            <person name="Thangavelu M."/>
            <person name="Johnson D."/>
            <person name="Knights A."/>
            <person name="Loulseged H."/>
            <person name="Mungall K."/>
            <person name="Oliver K."/>
            <person name="Price C."/>
            <person name="Quail M.A."/>
            <person name="Urushihara H."/>
            <person name="Hernandez J."/>
            <person name="Rabbinowitsch E."/>
            <person name="Steffen D."/>
            <person name="Sanders M."/>
            <person name="Ma J."/>
            <person name="Kohara Y."/>
            <person name="Sharp S."/>
            <person name="Simmonds M."/>
            <person name="Spiegler S."/>
            <person name="Tivey A."/>
            <person name="Sugano S."/>
            <person name="White B."/>
            <person name="Walker D."/>
            <person name="Woodward J."/>
            <person name="Winckler T."/>
            <person name="Tanaka Y."/>
            <person name="Shaulsky G."/>
            <person name="Schleicher M."/>
            <person name="Weinstock G."/>
            <person name="Rosenthal A."/>
            <person name="Cox E.C."/>
            <person name="Chisholm R.L."/>
            <person name="Gibbs R."/>
            <person name="Loomis W.F."/>
            <person name="Platzer M."/>
            <person name="Kay R.R."/>
            <person name="Williams J."/>
            <person name="Dear P.H."/>
            <person name="Noegel A.A."/>
            <person name="Barrell B."/>
            <person name="Kuspa A."/>
        </authorList>
    </citation>
    <scope>NUCLEOTIDE SEQUENCE [LARGE SCALE GENOMIC DNA]</scope>
    <source>
        <strain evidence="13 14">AX4</strain>
    </source>
</reference>
<dbReference type="EC" id="1.3.1.-" evidence="9"/>
<dbReference type="FunFam" id="3.20.20.70:FF:000159">
    <property type="entry name" value="tRNA-dihydrouridine synthase 4"/>
    <property type="match status" value="1"/>
</dbReference>
<dbReference type="SMR" id="Q54ES7"/>
<dbReference type="CDD" id="cd02801">
    <property type="entry name" value="DUS_like_FMN"/>
    <property type="match status" value="1"/>
</dbReference>
<feature type="active site" description="Proton donor" evidence="10">
    <location>
        <position position="144"/>
    </location>
</feature>
<dbReference type="InterPro" id="IPR018517">
    <property type="entry name" value="tRNA_hU_synthase_CS"/>
</dbReference>
<comment type="function">
    <text evidence="9">Catalyzes the synthesis of dihydrouridine, a modified base found in the D-loop of most tRNAs.</text>
</comment>
<dbReference type="OMA" id="WECIEDY"/>
<dbReference type="GO" id="GO:0102266">
    <property type="term" value="F:tRNA-dihydrouridine20a synthase activity"/>
    <property type="evidence" value="ECO:0007669"/>
    <property type="project" value="UniProtKB-ARBA"/>
</dbReference>
<evidence type="ECO:0000256" key="4">
    <source>
        <dbReference type="ARBA" id="ARBA00022664"/>
    </source>
</evidence>
<dbReference type="KEGG" id="ddi:DDB_G0291360"/>
<feature type="domain" description="DUS-like FMN-binding" evidence="12">
    <location>
        <begin position="59"/>
        <end position="322"/>
    </location>
</feature>
<keyword evidence="14" id="KW-1185">Reference proteome</keyword>
<keyword evidence="11" id="KW-0547">Nucleotide-binding</keyword>
<feature type="binding site" evidence="11">
    <location>
        <begin position="266"/>
        <end position="267"/>
    </location>
    <ligand>
        <name>FMN</name>
        <dbReference type="ChEBI" id="CHEBI:58210"/>
    </ligand>
</feature>
<evidence type="ECO:0000256" key="11">
    <source>
        <dbReference type="PIRSR" id="PIRSR006621-2"/>
    </source>
</evidence>
<dbReference type="VEuPathDB" id="AmoebaDB:DDB_G0291360"/>
<keyword evidence="4" id="KW-0507">mRNA processing</keyword>
<evidence type="ECO:0000256" key="2">
    <source>
        <dbReference type="ARBA" id="ARBA00022630"/>
    </source>
</evidence>
<dbReference type="Proteomes" id="UP000002195">
    <property type="component" value="Unassembled WGS sequence"/>
</dbReference>
<evidence type="ECO:0000256" key="10">
    <source>
        <dbReference type="PIRSR" id="PIRSR006621-1"/>
    </source>
</evidence>
<keyword evidence="8" id="KW-0520">NAD</keyword>
<dbReference type="PaxDb" id="44689-DDB0238074"/>
<dbReference type="GO" id="GO:0006397">
    <property type="term" value="P:mRNA processing"/>
    <property type="evidence" value="ECO:0007669"/>
    <property type="project" value="UniProtKB-KW"/>
</dbReference>
<dbReference type="PROSITE" id="PS01136">
    <property type="entry name" value="UPF0034"/>
    <property type="match status" value="1"/>
</dbReference>
<evidence type="ECO:0000256" key="5">
    <source>
        <dbReference type="ARBA" id="ARBA00022694"/>
    </source>
</evidence>
<evidence type="ECO:0000313" key="14">
    <source>
        <dbReference type="Proteomes" id="UP000002195"/>
    </source>
</evidence>
<evidence type="ECO:0000256" key="7">
    <source>
        <dbReference type="ARBA" id="ARBA00023002"/>
    </source>
</evidence>
<keyword evidence="6" id="KW-0521">NADP</keyword>
<dbReference type="GO" id="GO:0017150">
    <property type="term" value="F:tRNA dihydrouridine synthase activity"/>
    <property type="evidence" value="ECO:0000250"/>
    <property type="project" value="dictyBase"/>
</dbReference>
<protein>
    <recommendedName>
        <fullName evidence="9">tRNA-dihydrouridine synthase</fullName>
        <ecNumber evidence="9">1.3.1.-</ecNumber>
    </recommendedName>
</protein>
<dbReference type="PANTHER" id="PTHR11082">
    <property type="entry name" value="TRNA-DIHYDROURIDINE SYNTHASE"/>
    <property type="match status" value="1"/>
</dbReference>
<dbReference type="SUPFAM" id="SSF51395">
    <property type="entry name" value="FMN-linked oxidoreductases"/>
    <property type="match status" value="1"/>
</dbReference>
<dbReference type="PIRSF" id="PIRSF006621">
    <property type="entry name" value="Dus"/>
    <property type="match status" value="1"/>
</dbReference>
<evidence type="ECO:0000256" key="1">
    <source>
        <dbReference type="ARBA" id="ARBA00001917"/>
    </source>
</evidence>
<dbReference type="Gene3D" id="3.20.20.70">
    <property type="entry name" value="Aldolase class I"/>
    <property type="match status" value="1"/>
</dbReference>
<feature type="binding site" evidence="11">
    <location>
        <position position="211"/>
    </location>
    <ligand>
        <name>FMN</name>
        <dbReference type="ChEBI" id="CHEBI:58210"/>
    </ligand>
</feature>
<keyword evidence="7 9" id="KW-0560">Oxidoreductase</keyword>
<keyword evidence="3 9" id="KW-0288">FMN</keyword>
<evidence type="ECO:0000313" key="13">
    <source>
        <dbReference type="EMBL" id="EAL61664.1"/>
    </source>
</evidence>
<keyword evidence="2 9" id="KW-0285">Flavoprotein</keyword>
<dbReference type="GO" id="GO:0005739">
    <property type="term" value="C:mitochondrion"/>
    <property type="evidence" value="ECO:0000250"/>
    <property type="project" value="dictyBase"/>
</dbReference>
<evidence type="ECO:0000256" key="8">
    <source>
        <dbReference type="ARBA" id="ARBA00023027"/>
    </source>
</evidence>
<comment type="cofactor">
    <cofactor evidence="1 9 11">
        <name>FMN</name>
        <dbReference type="ChEBI" id="CHEBI:58210"/>
    </cofactor>
</comment>
<keyword evidence="5 9" id="KW-0819">tRNA processing</keyword>
<dbReference type="InterPro" id="IPR001269">
    <property type="entry name" value="DUS_fam"/>
</dbReference>
<dbReference type="eggNOG" id="KOG2335">
    <property type="taxonomic scope" value="Eukaryota"/>
</dbReference>
<gene>
    <name evidence="13" type="primary">dus4l</name>
    <name evidence="13" type="ORF">DDB_G0291360</name>
</gene>
<dbReference type="STRING" id="44689.Q54ES7"/>
<dbReference type="GO" id="GO:0050660">
    <property type="term" value="F:flavin adenine dinucleotide binding"/>
    <property type="evidence" value="ECO:0007669"/>
    <property type="project" value="InterPro"/>
</dbReference>
<dbReference type="PhylomeDB" id="Q54ES7"/>
<dbReference type="PANTHER" id="PTHR11082:SF31">
    <property type="entry name" value="TRNA-DIHYDROURIDINE(20A_20B) SYNTHASE [NAD(P)+]-LIKE"/>
    <property type="match status" value="1"/>
</dbReference>
<dbReference type="InterPro" id="IPR013785">
    <property type="entry name" value="Aldolase_TIM"/>
</dbReference>
<evidence type="ECO:0000256" key="3">
    <source>
        <dbReference type="ARBA" id="ARBA00022643"/>
    </source>
</evidence>
<dbReference type="HOGENOM" id="CLU_013299_4_0_1"/>
<evidence type="ECO:0000256" key="6">
    <source>
        <dbReference type="ARBA" id="ARBA00022857"/>
    </source>
</evidence>
<dbReference type="InterPro" id="IPR035587">
    <property type="entry name" value="DUS-like_FMN-bd"/>
</dbReference>
<sequence length="344" mass="39483">MEDQINSLLNSQINIEEFNNNNNSNNNNEEEDKPIVKIYDSDKQNLMDRINSGEFMKIQAPMVRFSRLPFRMLVKKWGCDITYTPMIMAAEFNRSEAARDSDFTINKLDEPLIVQFGVNNAEELVSAAEKVKDYCQGIDINCGCPQRWVMKEGFGANLLLHPERIYDMVKQINNRVPIPISIKIRVQSDLKDTIELAKRAERIGVSWITVHGRTSAMKSSHPVDYDAIKLVKDNVTLPVFANGDVFTLSQSNEIREKTGVNGVMSARGLLTNPALFQGYDKTPIECIKDFINIYSEYGGLHPVIFHRHLMYMLYEYHNKNEKSEFNKLSTISGIMDYINDKFLF</sequence>
<dbReference type="dictyBase" id="DDB_G0291360">
    <property type="gene designation" value="dus4l"/>
</dbReference>
<name>Q54ES7_DICDI</name>
<accession>Q54ES7</accession>
<dbReference type="RefSeq" id="XP_635163.1">
    <property type="nucleotide sequence ID" value="XM_630071.1"/>
</dbReference>
<dbReference type="GO" id="GO:0102267">
    <property type="term" value="F:tRNA-dihydrouridine20b synthase activity"/>
    <property type="evidence" value="ECO:0007669"/>
    <property type="project" value="UniProtKB-ARBA"/>
</dbReference>
<dbReference type="InParanoid" id="Q54ES7"/>
<dbReference type="EMBL" id="AAFI02000177">
    <property type="protein sequence ID" value="EAL61664.1"/>
    <property type="molecule type" value="Genomic_DNA"/>
</dbReference>
<evidence type="ECO:0000259" key="12">
    <source>
        <dbReference type="Pfam" id="PF01207"/>
    </source>
</evidence>
<dbReference type="GeneID" id="8628109"/>